<protein>
    <submittedName>
        <fullName evidence="1">Uncharacterized protein</fullName>
    </submittedName>
</protein>
<dbReference type="Gramene" id="ESR59778">
    <property type="protein sequence ID" value="ESR59778"/>
    <property type="gene ID" value="CICLE_v10017414mg"/>
</dbReference>
<accession>V4THA8</accession>
<dbReference type="Proteomes" id="UP000030687">
    <property type="component" value="Unassembled WGS sequence"/>
</dbReference>
<sequence>MQITRTTNLTIKQQLKDNYTSLWHSGFEISPQIFRILKTAPNFSNLLISPLGNYIQALQESLASAGA</sequence>
<proteinExistence type="predicted"/>
<reference evidence="1 2" key="1">
    <citation type="submission" date="2013-10" db="EMBL/GenBank/DDBJ databases">
        <authorList>
            <consortium name="International Citrus Genome Consortium"/>
            <person name="Jenkins J."/>
            <person name="Schmutz J."/>
            <person name="Prochnik S."/>
            <person name="Rokhsar D."/>
            <person name="Gmitter F."/>
            <person name="Ollitrault P."/>
            <person name="Machado M."/>
            <person name="Talon M."/>
            <person name="Wincker P."/>
            <person name="Jaillon O."/>
            <person name="Morgante M."/>
        </authorList>
    </citation>
    <scope>NUCLEOTIDE SEQUENCE</scope>
    <source>
        <strain evidence="2">cv. Clemenules</strain>
    </source>
</reference>
<keyword evidence="2" id="KW-1185">Reference proteome</keyword>
<evidence type="ECO:0000313" key="1">
    <source>
        <dbReference type="EMBL" id="ESR59778.1"/>
    </source>
</evidence>
<organism evidence="1 2">
    <name type="scientific">Citrus clementina</name>
    <name type="common">Clementine</name>
    <name type="synonym">Citrus deliciosa x Citrus sinensis</name>
    <dbReference type="NCBI Taxonomy" id="85681"/>
    <lineage>
        <taxon>Eukaryota</taxon>
        <taxon>Viridiplantae</taxon>
        <taxon>Streptophyta</taxon>
        <taxon>Embryophyta</taxon>
        <taxon>Tracheophyta</taxon>
        <taxon>Spermatophyta</taxon>
        <taxon>Magnoliopsida</taxon>
        <taxon>eudicotyledons</taxon>
        <taxon>Gunneridae</taxon>
        <taxon>Pentapetalae</taxon>
        <taxon>rosids</taxon>
        <taxon>malvids</taxon>
        <taxon>Sapindales</taxon>
        <taxon>Rutaceae</taxon>
        <taxon>Aurantioideae</taxon>
        <taxon>Citrus</taxon>
    </lineage>
</organism>
<dbReference type="AlphaFoldDB" id="V4THA8"/>
<dbReference type="EMBL" id="KI536312">
    <property type="protein sequence ID" value="ESR59778.1"/>
    <property type="molecule type" value="Genomic_DNA"/>
</dbReference>
<dbReference type="InParanoid" id="V4THA8"/>
<gene>
    <name evidence="1" type="ORF">CICLE_v10017414mg</name>
</gene>
<dbReference type="KEGG" id="cic:CICLE_v10017414mg"/>
<evidence type="ECO:0000313" key="2">
    <source>
        <dbReference type="Proteomes" id="UP000030687"/>
    </source>
</evidence>
<name>V4THA8_CITCL</name>